<organism evidence="1 2">
    <name type="scientific">Kineococcus rhizosphaerae</name>
    <dbReference type="NCBI Taxonomy" id="559628"/>
    <lineage>
        <taxon>Bacteria</taxon>
        <taxon>Bacillati</taxon>
        <taxon>Actinomycetota</taxon>
        <taxon>Actinomycetes</taxon>
        <taxon>Kineosporiales</taxon>
        <taxon>Kineosporiaceae</taxon>
        <taxon>Kineococcus</taxon>
    </lineage>
</organism>
<keyword evidence="2" id="KW-1185">Reference proteome</keyword>
<gene>
    <name evidence="1" type="ORF">CLV37_11165</name>
</gene>
<name>A0A2T0QZI9_9ACTN</name>
<proteinExistence type="predicted"/>
<evidence type="ECO:0000313" key="2">
    <source>
        <dbReference type="Proteomes" id="UP000238083"/>
    </source>
</evidence>
<protein>
    <submittedName>
        <fullName evidence="1">Teichuronopeptide biosynthesis TupA-like protein</fullName>
    </submittedName>
</protein>
<comment type="caution">
    <text evidence="1">The sequence shown here is derived from an EMBL/GenBank/DDBJ whole genome shotgun (WGS) entry which is preliminary data.</text>
</comment>
<dbReference type="Pfam" id="PF14305">
    <property type="entry name" value="ATPgrasp_TupA"/>
    <property type="match status" value="1"/>
</dbReference>
<dbReference type="Proteomes" id="UP000238083">
    <property type="component" value="Unassembled WGS sequence"/>
</dbReference>
<evidence type="ECO:0000313" key="1">
    <source>
        <dbReference type="EMBL" id="PRY12109.1"/>
    </source>
</evidence>
<accession>A0A2T0QZI9</accession>
<dbReference type="AlphaFoldDB" id="A0A2T0QZI9"/>
<dbReference type="EMBL" id="PVZF01000011">
    <property type="protein sequence ID" value="PRY12109.1"/>
    <property type="molecule type" value="Genomic_DNA"/>
</dbReference>
<sequence>MPKRPRRRPRWRERSRLVRLWRLARTRRPRTFTEKVRYKMLRDHRPLIVTLADKVAVRDHVEALVGPGHLPALHAVLDDPSDLAALDLPESYVLKPSHGSGAVVVVSPQAPAEARLPVAHYSWVYCHVRPEHADRDHFVAIARHWTSQLYGQGPNREWAYGHVPRRVVVEELLRGPDGSVPDDHKFFVFHGRCHAVQVDSGRFGHRTQDFHRPDWEHLPLSGGPPWADPPHPRPERLTEMLALAERLGAGTDFVRVDLYALPDRVVVGELTNYPAGGNSPFHPAHFDAEFGVPWTVPRRYR</sequence>
<reference evidence="1 2" key="1">
    <citation type="submission" date="2018-03" db="EMBL/GenBank/DDBJ databases">
        <title>Genomic Encyclopedia of Archaeal and Bacterial Type Strains, Phase II (KMG-II): from individual species to whole genera.</title>
        <authorList>
            <person name="Goeker M."/>
        </authorList>
    </citation>
    <scope>NUCLEOTIDE SEQUENCE [LARGE SCALE GENOMIC DNA]</scope>
    <source>
        <strain evidence="1 2">DSM 19711</strain>
    </source>
</reference>
<dbReference type="RefSeq" id="WP_211298798.1">
    <property type="nucleotide sequence ID" value="NZ_PVZF01000011.1"/>
</dbReference>
<dbReference type="InterPro" id="IPR029465">
    <property type="entry name" value="ATPgrasp_TupA"/>
</dbReference>